<dbReference type="STRING" id="415425.SAMN05444363_1779"/>
<keyword evidence="2" id="KW-1185">Reference proteome</keyword>
<dbReference type="Proteomes" id="UP000184488">
    <property type="component" value="Unassembled WGS sequence"/>
</dbReference>
<evidence type="ECO:0000313" key="1">
    <source>
        <dbReference type="EMBL" id="SHI85006.1"/>
    </source>
</evidence>
<dbReference type="EMBL" id="FQZI01000003">
    <property type="protein sequence ID" value="SHI85006.1"/>
    <property type="molecule type" value="Genomic_DNA"/>
</dbReference>
<accession>A0A1M6EHQ3</accession>
<name>A0A1M6EHQ3_9FLAO</name>
<sequence>MTKQHIALENKSQSLRGRDSFPMSKNGCFVLSNTMFIRF</sequence>
<dbReference type="AlphaFoldDB" id="A0A1M6EHQ3"/>
<reference evidence="2" key="1">
    <citation type="submission" date="2016-11" db="EMBL/GenBank/DDBJ databases">
        <authorList>
            <person name="Varghese N."/>
            <person name="Submissions S."/>
        </authorList>
    </citation>
    <scope>NUCLEOTIDE SEQUENCE [LARGE SCALE GENOMIC DNA]</scope>
    <source>
        <strain evidence="2">DSM 18829</strain>
    </source>
</reference>
<proteinExistence type="predicted"/>
<protein>
    <submittedName>
        <fullName evidence="1">Uncharacterized protein</fullName>
    </submittedName>
</protein>
<organism evidence="1 2">
    <name type="scientific">Flavobacterium terrae</name>
    <dbReference type="NCBI Taxonomy" id="415425"/>
    <lineage>
        <taxon>Bacteria</taxon>
        <taxon>Pseudomonadati</taxon>
        <taxon>Bacteroidota</taxon>
        <taxon>Flavobacteriia</taxon>
        <taxon>Flavobacteriales</taxon>
        <taxon>Flavobacteriaceae</taxon>
        <taxon>Flavobacterium</taxon>
    </lineage>
</organism>
<evidence type="ECO:0000313" key="2">
    <source>
        <dbReference type="Proteomes" id="UP000184488"/>
    </source>
</evidence>
<gene>
    <name evidence="1" type="ORF">SAMN05444363_1779</name>
</gene>